<keyword evidence="2" id="KW-1185">Reference proteome</keyword>
<feature type="non-terminal residue" evidence="1">
    <location>
        <position position="323"/>
    </location>
</feature>
<organism evidence="1 2">
    <name type="scientific">Scutellospora calospora</name>
    <dbReference type="NCBI Taxonomy" id="85575"/>
    <lineage>
        <taxon>Eukaryota</taxon>
        <taxon>Fungi</taxon>
        <taxon>Fungi incertae sedis</taxon>
        <taxon>Mucoromycota</taxon>
        <taxon>Glomeromycotina</taxon>
        <taxon>Glomeromycetes</taxon>
        <taxon>Diversisporales</taxon>
        <taxon>Gigasporaceae</taxon>
        <taxon>Scutellospora</taxon>
    </lineage>
</organism>
<dbReference type="Proteomes" id="UP000789860">
    <property type="component" value="Unassembled WGS sequence"/>
</dbReference>
<reference evidence="1" key="1">
    <citation type="submission" date="2021-06" db="EMBL/GenBank/DDBJ databases">
        <authorList>
            <person name="Kallberg Y."/>
            <person name="Tangrot J."/>
            <person name="Rosling A."/>
        </authorList>
    </citation>
    <scope>NUCLEOTIDE SEQUENCE</scope>
    <source>
        <strain evidence="1">AU212A</strain>
    </source>
</reference>
<gene>
    <name evidence="1" type="ORF">SCALOS_LOCUS9795</name>
</gene>
<dbReference type="EMBL" id="CAJVPM010032480">
    <property type="protein sequence ID" value="CAG8682681.1"/>
    <property type="molecule type" value="Genomic_DNA"/>
</dbReference>
<name>A0ACA9NYL6_9GLOM</name>
<accession>A0ACA9NYL6</accession>
<comment type="caution">
    <text evidence="1">The sequence shown here is derived from an EMBL/GenBank/DDBJ whole genome shotgun (WGS) entry which is preliminary data.</text>
</comment>
<evidence type="ECO:0000313" key="1">
    <source>
        <dbReference type="EMBL" id="CAG8682681.1"/>
    </source>
</evidence>
<proteinExistence type="predicted"/>
<feature type="non-terminal residue" evidence="1">
    <location>
        <position position="1"/>
    </location>
</feature>
<evidence type="ECO:0000313" key="2">
    <source>
        <dbReference type="Proteomes" id="UP000789860"/>
    </source>
</evidence>
<sequence length="323" mass="36950">TVDLTVRRLLNGGRIAETTERTGGFCGGTYVDDEFLKFLEEKASKSAVKMLKEKHYDQVNFMVHKFFCPEVKIPFSGKKDDFKTIDFDIEKKCPALIKYINSPESDRLEEDEWIIELDFDTVKSFFEPVIRKIIRLINSQLSKCSNCSVLFLVGGFSESRYLQHRIKEEFENKIKVAIPPNPAAAILKGACEYGLDMKTVATRVLKWSYGIKVTRVWKVSDPISRKNSKGRIDKFYLLASKGIEVDAEKEFSTKHYPFPTSTSIFFQFFYTSEYNATYCDEPHLRQLGNFTVSGLPTEKSGLDRSVVSAIRPPFNNLLTVKST</sequence>
<protein>
    <submittedName>
        <fullName evidence="1">7371_t:CDS:1</fullName>
    </submittedName>
</protein>